<protein>
    <submittedName>
        <fullName evidence="2">Uncharacterized protein</fullName>
    </submittedName>
</protein>
<dbReference type="AlphaFoldDB" id="A0A8T5GEX1"/>
<evidence type="ECO:0000313" key="3">
    <source>
        <dbReference type="Proteomes" id="UP000722459"/>
    </source>
</evidence>
<organism evidence="2 3">
    <name type="scientific">Candidatus Iainarchaeum sp</name>
    <dbReference type="NCBI Taxonomy" id="3101447"/>
    <lineage>
        <taxon>Archaea</taxon>
        <taxon>Candidatus Iainarchaeota</taxon>
        <taxon>Candidatus Iainarchaeia</taxon>
        <taxon>Candidatus Iainarchaeales</taxon>
        <taxon>Candidatus Iainarchaeaceae</taxon>
        <taxon>Candidatus Iainarchaeum</taxon>
    </lineage>
</organism>
<accession>A0A8T5GEX1</accession>
<proteinExistence type="predicted"/>
<dbReference type="EMBL" id="JABJNZ010000037">
    <property type="protein sequence ID" value="MBT4870452.1"/>
    <property type="molecule type" value="Genomic_DNA"/>
</dbReference>
<reference evidence="2" key="1">
    <citation type="journal article" date="2021" name="ISME J.">
        <title>Mercury methylation by metabolically versatile and cosmopolitan marine bacteria.</title>
        <authorList>
            <person name="Lin H."/>
            <person name="Ascher D.B."/>
            <person name="Myung Y."/>
            <person name="Lamborg C.H."/>
            <person name="Hallam S.J."/>
            <person name="Gionfriddo C.M."/>
            <person name="Holt K.E."/>
            <person name="Moreau J.W."/>
        </authorList>
    </citation>
    <scope>NUCLEOTIDE SEQUENCE</scope>
    <source>
        <strain evidence="2">SI075_bin30</strain>
    </source>
</reference>
<comment type="caution">
    <text evidence="2">The sequence shown here is derived from an EMBL/GenBank/DDBJ whole genome shotgun (WGS) entry which is preliminary data.</text>
</comment>
<name>A0A8T5GEX1_9ARCH</name>
<evidence type="ECO:0000256" key="1">
    <source>
        <dbReference type="SAM" id="MobiDB-lite"/>
    </source>
</evidence>
<gene>
    <name evidence="2" type="ORF">HON47_02675</name>
</gene>
<dbReference type="Proteomes" id="UP000722459">
    <property type="component" value="Unassembled WGS sequence"/>
</dbReference>
<feature type="compositionally biased region" description="Acidic residues" evidence="1">
    <location>
        <begin position="372"/>
        <end position="384"/>
    </location>
</feature>
<evidence type="ECO:0000313" key="2">
    <source>
        <dbReference type="EMBL" id="MBT4870452.1"/>
    </source>
</evidence>
<sequence>MKKVVILFICILTLTFLLGCTGIESMIKENKELKPYFESHPNAELKNITQLTQEEFETEKTFWEENCEKQINSGNYYKTIYEDETTRALILSEPGNQEIICIIEQEITLNQNNNNSNNPQPTDINNSACTENWNCTNWSNCDNNNQTRTCTELNQCGTDTNKPIENQTCLSTPETCTENWTCTNWSECINELQQRTCQVVKDCPDINNQPAIQQSCSTPQINIDEEWTIFKNNLTAMLNHNLSLANTYTYEDYNLDSCIASSGEDACWEMVDSVYSLSNDLAKEDFEFVERDSKQSVISTNIFEQDGQNYVRQIIFAKNSQNNLVIVKLIYQKSFGTDTDKDGLHDERENCLGAYQYDPSCEITSITKKDTDEDGWWDSTEEEAGTNPNDSSDYLFKTTTQDCQESWYCEWSDCNLGTQTKVCYDTSPTKCGDFSNAPTGTQSCTYCGDNVCNGNEDYASCSNDCNRPSSWGMTNYIGTAPLTVTATGYCATSGCTLTWGDGNTETVSLGEFTKTHTYITNGYYSSVFSDKPGYMVLPGIGVTVNPNTVQELACNSISANSQQISLGGSVTFTLNVTRTNTGSVYGVNHCTNSTYQSYSFNCTGTIDRQGQPPSPRTCTYVCENFTQSATIQPSVRQYSGSTPIDAICSALDINVA</sequence>
<feature type="region of interest" description="Disordered" evidence="1">
    <location>
        <begin position="371"/>
        <end position="393"/>
    </location>
</feature>
<dbReference type="PROSITE" id="PS51257">
    <property type="entry name" value="PROKAR_LIPOPROTEIN"/>
    <property type="match status" value="1"/>
</dbReference>